<name>A0A2T7UBR1_9BURK</name>
<dbReference type="EMBL" id="LFYT02000019">
    <property type="protein sequence ID" value="PVE42084.1"/>
    <property type="molecule type" value="Genomic_DNA"/>
</dbReference>
<dbReference type="AlphaFoldDB" id="A0A2T7UBR1"/>
<keyword evidence="1 2" id="KW-0238">DNA-binding</keyword>
<dbReference type="PROSITE" id="PS50977">
    <property type="entry name" value="HTH_TETR_2"/>
    <property type="match status" value="1"/>
</dbReference>
<evidence type="ECO:0000256" key="2">
    <source>
        <dbReference type="PROSITE-ProRule" id="PRU00335"/>
    </source>
</evidence>
<dbReference type="Proteomes" id="UP000037507">
    <property type="component" value="Unassembled WGS sequence"/>
</dbReference>
<evidence type="ECO:0000259" key="4">
    <source>
        <dbReference type="PROSITE" id="PS50977"/>
    </source>
</evidence>
<dbReference type="PANTHER" id="PTHR43479">
    <property type="entry name" value="ACREF/ENVCD OPERON REPRESSOR-RELATED"/>
    <property type="match status" value="1"/>
</dbReference>
<feature type="domain" description="HTH tetR-type" evidence="4">
    <location>
        <begin position="41"/>
        <end position="101"/>
    </location>
</feature>
<evidence type="ECO:0000313" key="6">
    <source>
        <dbReference type="Proteomes" id="UP000037507"/>
    </source>
</evidence>
<sequence length="231" mass="26218">MVNSKRVAEKVVSDLPSKEVGSSLPKGDSSSRRKPSQDRSKERMEKILAATEACILEVGAANLKISDIAAASGMANASVYQYFSNREEIIQALLERYLDYFHEQNTQLLTPVDSVEAFLVYLEDVVYGYHDYVKSNATYRAIWMDSQGWAELRAIDRKDNMRLAHVWVEKVRELVPDVKADKALNVFLTCIETGAHMTRVSVEIGGRVERIMMEEMIAMVQGHLRTFFSHH</sequence>
<gene>
    <name evidence="5" type="ORF">H663_013755</name>
</gene>
<feature type="compositionally biased region" description="Basic and acidic residues" evidence="3">
    <location>
        <begin position="1"/>
        <end position="12"/>
    </location>
</feature>
<feature type="region of interest" description="Disordered" evidence="3">
    <location>
        <begin position="1"/>
        <end position="43"/>
    </location>
</feature>
<protein>
    <submittedName>
        <fullName evidence="5">TetR family transcriptional regulator</fullName>
    </submittedName>
</protein>
<proteinExistence type="predicted"/>
<dbReference type="OrthoDB" id="9816320at2"/>
<keyword evidence="6" id="KW-1185">Reference proteome</keyword>
<dbReference type="PRINTS" id="PR00455">
    <property type="entry name" value="HTHTETR"/>
</dbReference>
<organism evidence="5 6">
    <name type="scientific">Limnohabitans planktonicus II-D5</name>
    <dbReference type="NCBI Taxonomy" id="1293045"/>
    <lineage>
        <taxon>Bacteria</taxon>
        <taxon>Pseudomonadati</taxon>
        <taxon>Pseudomonadota</taxon>
        <taxon>Betaproteobacteria</taxon>
        <taxon>Burkholderiales</taxon>
        <taxon>Comamonadaceae</taxon>
        <taxon>Limnohabitans</taxon>
    </lineage>
</organism>
<accession>A0A2T7UBR1</accession>
<dbReference type="Gene3D" id="1.10.357.10">
    <property type="entry name" value="Tetracycline Repressor, domain 2"/>
    <property type="match status" value="1"/>
</dbReference>
<dbReference type="InterPro" id="IPR009057">
    <property type="entry name" value="Homeodomain-like_sf"/>
</dbReference>
<dbReference type="GO" id="GO:0003677">
    <property type="term" value="F:DNA binding"/>
    <property type="evidence" value="ECO:0007669"/>
    <property type="project" value="UniProtKB-UniRule"/>
</dbReference>
<feature type="compositionally biased region" description="Basic and acidic residues" evidence="3">
    <location>
        <begin position="29"/>
        <end position="43"/>
    </location>
</feature>
<dbReference type="Pfam" id="PF00440">
    <property type="entry name" value="TetR_N"/>
    <property type="match status" value="1"/>
</dbReference>
<feature type="DNA-binding region" description="H-T-H motif" evidence="2">
    <location>
        <begin position="64"/>
        <end position="83"/>
    </location>
</feature>
<dbReference type="InterPro" id="IPR001647">
    <property type="entry name" value="HTH_TetR"/>
</dbReference>
<evidence type="ECO:0000256" key="1">
    <source>
        <dbReference type="ARBA" id="ARBA00023125"/>
    </source>
</evidence>
<dbReference type="RefSeq" id="WP_053171039.1">
    <property type="nucleotide sequence ID" value="NZ_LFYT02000019.1"/>
</dbReference>
<dbReference type="PANTHER" id="PTHR43479:SF11">
    <property type="entry name" value="ACREF_ENVCD OPERON REPRESSOR-RELATED"/>
    <property type="match status" value="1"/>
</dbReference>
<evidence type="ECO:0000313" key="5">
    <source>
        <dbReference type="EMBL" id="PVE42084.1"/>
    </source>
</evidence>
<evidence type="ECO:0000256" key="3">
    <source>
        <dbReference type="SAM" id="MobiDB-lite"/>
    </source>
</evidence>
<comment type="caution">
    <text evidence="5">The sequence shown here is derived from an EMBL/GenBank/DDBJ whole genome shotgun (WGS) entry which is preliminary data.</text>
</comment>
<dbReference type="SUPFAM" id="SSF46689">
    <property type="entry name" value="Homeodomain-like"/>
    <property type="match status" value="1"/>
</dbReference>
<dbReference type="InterPro" id="IPR050624">
    <property type="entry name" value="HTH-type_Tx_Regulator"/>
</dbReference>
<reference evidence="5" key="1">
    <citation type="submission" date="2017-04" db="EMBL/GenBank/DDBJ databases">
        <title>Unexpected and diverse lifestyles within the genus Limnohabitans.</title>
        <authorList>
            <person name="Kasalicky V."/>
            <person name="Mehrshad M."/>
            <person name="Andrei S.-A."/>
            <person name="Salcher M."/>
            <person name="Kratochvilova H."/>
            <person name="Simek K."/>
            <person name="Ghai R."/>
        </authorList>
    </citation>
    <scope>NUCLEOTIDE SEQUENCE [LARGE SCALE GENOMIC DNA]</scope>
    <source>
        <strain evidence="5">II-D5</strain>
    </source>
</reference>